<dbReference type="InterPro" id="IPR036700">
    <property type="entry name" value="BOBF_sf"/>
</dbReference>
<comment type="caution">
    <text evidence="4">The sequence shown here is derived from an EMBL/GenBank/DDBJ whole genome shotgun (WGS) entry which is preliminary data.</text>
</comment>
<sequence length="129" mass="13979">MKPTITALLTSALLTIGVPAVNAQVSIQDLQRHSGVTISGTIRSVVGNDFILDDGTGQIIVDAGPMRHHQLNLQPGEQVTVTGKYDDYDFDAFTITRSNGEVIFIRDPQGPPPWSGGYRRRNSASQSSR</sequence>
<feature type="signal peptide" evidence="3">
    <location>
        <begin position="1"/>
        <end position="23"/>
    </location>
</feature>
<dbReference type="Gene3D" id="2.40.50.200">
    <property type="entry name" value="Bacterial OB-fold"/>
    <property type="match status" value="1"/>
</dbReference>
<feature type="chain" id="PRO_5045884879" evidence="3">
    <location>
        <begin position="24"/>
        <end position="129"/>
    </location>
</feature>
<evidence type="ECO:0000256" key="3">
    <source>
        <dbReference type="SAM" id="SignalP"/>
    </source>
</evidence>
<evidence type="ECO:0000313" key="4">
    <source>
        <dbReference type="EMBL" id="MEK9512908.1"/>
    </source>
</evidence>
<feature type="region of interest" description="Disordered" evidence="2">
    <location>
        <begin position="104"/>
        <end position="129"/>
    </location>
</feature>
<keyword evidence="5" id="KW-1185">Reference proteome</keyword>
<gene>
    <name evidence="4" type="ORF">AAEJ74_14860</name>
</gene>
<dbReference type="RefSeq" id="WP_006621350.1">
    <property type="nucleotide sequence ID" value="NZ_JBBWYZ010000012.1"/>
</dbReference>
<dbReference type="EMBL" id="JBBWYZ010000012">
    <property type="protein sequence ID" value="MEK9512908.1"/>
    <property type="molecule type" value="Genomic_DNA"/>
</dbReference>
<dbReference type="NCBIfam" id="NF033674">
    <property type="entry name" value="stress_OB_fold"/>
    <property type="match status" value="1"/>
</dbReference>
<evidence type="ECO:0000256" key="2">
    <source>
        <dbReference type="SAM" id="MobiDB-lite"/>
    </source>
</evidence>
<organism evidence="4 5">
    <name type="scientific">Limnospira fusiformis PMC 851.14</name>
    <dbReference type="NCBI Taxonomy" id="2219512"/>
    <lineage>
        <taxon>Bacteria</taxon>
        <taxon>Bacillati</taxon>
        <taxon>Cyanobacteriota</taxon>
        <taxon>Cyanophyceae</taxon>
        <taxon>Oscillatoriophycideae</taxon>
        <taxon>Oscillatoriales</taxon>
        <taxon>Sirenicapillariaceae</taxon>
        <taxon>Limnospira</taxon>
    </lineage>
</organism>
<reference evidence="4 5" key="1">
    <citation type="journal article" date="2024" name="Front. Microbiol.">
        <title>Transcriptomic insights into the dominance of two phototrophs throughout the water column of a tropical hypersaline-alkaline crater lake (Dziani Dzaha, Mayotte).</title>
        <authorList>
            <person name="Duperron S."/>
            <person name="Halary S."/>
            <person name="Bouly J.-P."/>
            <person name="Roussel T."/>
            <person name="Hugoni M."/>
            <person name="Bruto M."/>
            <person name="Oger P."/>
            <person name="Duval C."/>
            <person name="Woo A."/>
            <person name="Jezequiel D."/>
            <person name="Ader M."/>
            <person name="Leboulanger C."/>
            <person name="Agogue H."/>
            <person name="Grossi V."/>
            <person name="Trousselier M."/>
            <person name="Bernard C."/>
        </authorList>
    </citation>
    <scope>NUCLEOTIDE SEQUENCE [LARGE SCALE GENOMIC DNA]</scope>
    <source>
        <strain evidence="4 5">PMC 851.14</strain>
    </source>
</reference>
<evidence type="ECO:0000256" key="1">
    <source>
        <dbReference type="ARBA" id="ARBA00022729"/>
    </source>
</evidence>
<name>A0ABU9ENQ1_LIMFS</name>
<evidence type="ECO:0000313" key="5">
    <source>
        <dbReference type="Proteomes" id="UP001387447"/>
    </source>
</evidence>
<accession>A0ABU9ENQ1</accession>
<protein>
    <submittedName>
        <fullName evidence="4">NirD/YgiW/YdeI family stress tolerance protein</fullName>
    </submittedName>
</protein>
<dbReference type="InterPro" id="IPR005220">
    <property type="entry name" value="CarO-like"/>
</dbReference>
<dbReference type="Proteomes" id="UP001387447">
    <property type="component" value="Unassembled WGS sequence"/>
</dbReference>
<proteinExistence type="predicted"/>
<keyword evidence="1 3" id="KW-0732">Signal</keyword>
<dbReference type="SUPFAM" id="SSF101756">
    <property type="entry name" value="Hypothetical protein YgiW"/>
    <property type="match status" value="1"/>
</dbReference>